<feature type="transmembrane region" description="Helical" evidence="1">
    <location>
        <begin position="333"/>
        <end position="352"/>
    </location>
</feature>
<reference evidence="3 4" key="1">
    <citation type="journal article" date="2018" name="Genome Biol. Evol.">
        <title>Multiple Roots of Fruiting Body Formation in Amoebozoa.</title>
        <authorList>
            <person name="Hillmann F."/>
            <person name="Forbes G."/>
            <person name="Novohradska S."/>
            <person name="Ferling I."/>
            <person name="Riege K."/>
            <person name="Groth M."/>
            <person name="Westermann M."/>
            <person name="Marz M."/>
            <person name="Spaller T."/>
            <person name="Winckler T."/>
            <person name="Schaap P."/>
            <person name="Glockner G."/>
        </authorList>
    </citation>
    <scope>NUCLEOTIDE SEQUENCE [LARGE SCALE GENOMIC DNA]</scope>
    <source>
        <strain evidence="3 4">Jena</strain>
    </source>
</reference>
<dbReference type="GO" id="GO:0016020">
    <property type="term" value="C:membrane"/>
    <property type="evidence" value="ECO:0007669"/>
    <property type="project" value="InterPro"/>
</dbReference>
<feature type="transmembrane region" description="Helical" evidence="1">
    <location>
        <begin position="1324"/>
        <end position="1342"/>
    </location>
</feature>
<evidence type="ECO:0000313" key="3">
    <source>
        <dbReference type="EMBL" id="PRP79146.1"/>
    </source>
</evidence>
<feature type="transmembrane region" description="Helical" evidence="1">
    <location>
        <begin position="277"/>
        <end position="300"/>
    </location>
</feature>
<dbReference type="SUPFAM" id="SSF103481">
    <property type="entry name" value="Multidrug resistance efflux transporter EmrE"/>
    <property type="match status" value="2"/>
</dbReference>
<feature type="transmembrane region" description="Helical" evidence="1">
    <location>
        <begin position="206"/>
        <end position="226"/>
    </location>
</feature>
<feature type="transmembrane region" description="Helical" evidence="1">
    <location>
        <begin position="12"/>
        <end position="32"/>
    </location>
</feature>
<dbReference type="OrthoDB" id="1436450at2759"/>
<dbReference type="InterPro" id="IPR011050">
    <property type="entry name" value="Pectin_lyase_fold/virulence"/>
</dbReference>
<feature type="transmembrane region" description="Helical" evidence="1">
    <location>
        <begin position="993"/>
        <end position="1014"/>
    </location>
</feature>
<keyword evidence="1" id="KW-0472">Membrane</keyword>
<dbReference type="InterPro" id="IPR000620">
    <property type="entry name" value="EamA_dom"/>
</dbReference>
<feature type="transmembrane region" description="Helical" evidence="1">
    <location>
        <begin position="109"/>
        <end position="128"/>
    </location>
</feature>
<feature type="transmembrane region" description="Helical" evidence="1">
    <location>
        <begin position="167"/>
        <end position="186"/>
    </location>
</feature>
<comment type="caution">
    <text evidence="3">The sequence shown here is derived from an EMBL/GenBank/DDBJ whole genome shotgun (WGS) entry which is preliminary data.</text>
</comment>
<organism evidence="3 4">
    <name type="scientific">Planoprotostelium fungivorum</name>
    <dbReference type="NCBI Taxonomy" id="1890364"/>
    <lineage>
        <taxon>Eukaryota</taxon>
        <taxon>Amoebozoa</taxon>
        <taxon>Evosea</taxon>
        <taxon>Variosea</taxon>
        <taxon>Cavosteliida</taxon>
        <taxon>Cavosteliaceae</taxon>
        <taxon>Planoprotostelium</taxon>
    </lineage>
</organism>
<dbReference type="InParanoid" id="A0A2P6N5B3"/>
<feature type="transmembrane region" description="Helical" evidence="1">
    <location>
        <begin position="1252"/>
        <end position="1271"/>
    </location>
</feature>
<dbReference type="Proteomes" id="UP000241769">
    <property type="component" value="Unassembled WGS sequence"/>
</dbReference>
<keyword evidence="1" id="KW-0812">Transmembrane</keyword>
<name>A0A2P6N5B3_9EUKA</name>
<feature type="transmembrane region" description="Helical" evidence="1">
    <location>
        <begin position="1075"/>
        <end position="1095"/>
    </location>
</feature>
<dbReference type="Gene3D" id="1.10.3730.20">
    <property type="match status" value="1"/>
</dbReference>
<dbReference type="EMBL" id="MDYQ01000195">
    <property type="protein sequence ID" value="PRP79146.1"/>
    <property type="molecule type" value="Genomic_DNA"/>
</dbReference>
<feature type="transmembrane region" description="Helical" evidence="1">
    <location>
        <begin position="1178"/>
        <end position="1198"/>
    </location>
</feature>
<keyword evidence="1" id="KW-1133">Transmembrane helix</keyword>
<feature type="transmembrane region" description="Helical" evidence="1">
    <location>
        <begin position="238"/>
        <end position="257"/>
    </location>
</feature>
<evidence type="ECO:0000313" key="4">
    <source>
        <dbReference type="Proteomes" id="UP000241769"/>
    </source>
</evidence>
<feature type="domain" description="EamA" evidence="2">
    <location>
        <begin position="108"/>
        <end position="181"/>
    </location>
</feature>
<protein>
    <recommendedName>
        <fullName evidence="2">EamA domain-containing protein</fullName>
    </recommendedName>
</protein>
<feature type="transmembrane region" description="Helical" evidence="1">
    <location>
        <begin position="1133"/>
        <end position="1154"/>
    </location>
</feature>
<feature type="transmembrane region" description="Helical" evidence="1">
    <location>
        <begin position="307"/>
        <end position="327"/>
    </location>
</feature>
<proteinExistence type="predicted"/>
<sequence length="1360" mass="151167">MSESRTKQIVKNIVVVFGIIICWVASAELVRLIQTEDNYEKPYFLTWILLILNMVCFPSYLALFRFSAAFRREFGPNHPGAEITKVAIREFIEQSMVDTDGRPISRRRLFLTQTILTLLWFGNMYFYYRALSLVDVSVVISVWNSSCVFVYLLSIYLLNDTFSFAKLASVLLCLGGVILIATSHLIPWSVMVRDRPASSDLESQDLVLGSILSLLSGLSYAMFIVYSKKVMGSGPSEVLSCSITYSMQAVIALFFFSPGIPLLDLFQIEPFSLPNSASVALIFVAIQIISFFMNLFFVFGNAITNPLFVSLASMVTIPVGALTDYILHDSSFSEWQILGTIAIVIGFLILSWPRKEGEKSGFVNLSPDRDDKEEPHVVRLTHSCQNILTFPSNRETEKSLERLAHENHPQNLMSHSVLVLCLTLVSIAMSCQIYVDSQSGVDGSDCGSSSRPCQRIPLNSTSVCLSSGQYDLEARIPSQLQWWRKEGIETKPEISVSGNVSISCDVASVLMWADVNIIGMYGIRNVSITHSVLWIVDLIRLSMNEGTIDPTPTSSTHLSIDDNTVLHTLSVTLSDPKDRTTLDISNNIARYISLSYALTFFHLTMRGNEVNRMDFSGQASETEDGLNVAHLSGNNIVYHTIECEAYVASTYLNNDIYSMEYKRAVGQMNLTQNRLSSLVITDASGLTLKAHSNEWKNQFASQVALSVQGVLFPLIHVYNCTFEGYTDETISFDITLSTVVFDSLSVRDNEGGGGIMMKLISGNEVNITSCELSNNLGVRGGAIYIYGGIGNTIHLSNCTFIDNVSPYGSAIYIGGIVTNIWMENVFVKVFGGSPITSDDSAVVVPKKSLQTLLQKNVTLICPNGTHLYSPQDDEHVDFVLGCVSCGRMQYLIGRGEIADGHKKGTECTLCTSDLDCTQDLPQALPGWWCGVDTDGEIGCKLCPNGYCNHLTHPWNDSCIGQRSGVLCGGCREDHTLSFLTSECLPLSSCKTEWISLLAIIPIIYVSILLILPIGDGSIWKSASYYVQTLPLINQHNDVISIISSTFNASPGNKSSSSLGLCIGQLDYIHRELLSLYIPLSTVAILAIGCMCITVYKRRRDKKRGQYITIHERETEEGTTEEEKRSIQSRFTTAAITAFLLVYSGIISICLRLLFCVEIQGEWVMYNSGVTRCKGPTRYVMMAVAAVVFVLCPLIILYIRYRVKNTTDKTGRDVLMVIDGCYRDDRKYWEAVFMLRRFLVAAAYVLITNRQWSIITMLSLFLVSLVVHLRFTPFVKNVGQDLETVCLMSLCGVVILSIAEDHGIARVLSQMRPGFSSSSTHDDQIIMYIPIAFSVALVIHKIWKQSLNKRSKFIAKMRNCC</sequence>
<dbReference type="InterPro" id="IPR037185">
    <property type="entry name" value="EmrE-like"/>
</dbReference>
<dbReference type="Pfam" id="PF00892">
    <property type="entry name" value="EamA"/>
    <property type="match status" value="1"/>
</dbReference>
<evidence type="ECO:0000256" key="1">
    <source>
        <dbReference type="SAM" id="Phobius"/>
    </source>
</evidence>
<dbReference type="PANTHER" id="PTHR19346:SF4">
    <property type="entry name" value="SUGAR PHOSPHATE TRANSPORTER DOMAIN-CONTAINING PROTEIN"/>
    <property type="match status" value="1"/>
</dbReference>
<feature type="transmembrane region" description="Helical" evidence="1">
    <location>
        <begin position="44"/>
        <end position="64"/>
    </location>
</feature>
<feature type="transmembrane region" description="Helical" evidence="1">
    <location>
        <begin position="140"/>
        <end position="158"/>
    </location>
</feature>
<gene>
    <name evidence="3" type="ORF">PROFUN_13096</name>
</gene>
<evidence type="ECO:0000259" key="2">
    <source>
        <dbReference type="Pfam" id="PF00892"/>
    </source>
</evidence>
<dbReference type="SUPFAM" id="SSF51126">
    <property type="entry name" value="Pectin lyase-like"/>
    <property type="match status" value="1"/>
</dbReference>
<dbReference type="PANTHER" id="PTHR19346">
    <property type="entry name" value="SUGAR PHOSPHATE TRANSPORTER DOMAIN-CONTAINING PROTEIN"/>
    <property type="match status" value="1"/>
</dbReference>
<accession>A0A2P6N5B3</accession>
<keyword evidence="4" id="KW-1185">Reference proteome</keyword>
<dbReference type="InterPro" id="IPR026505">
    <property type="entry name" value="Solute_c_fam_35_mem_F3/F4"/>
</dbReference>